<feature type="compositionally biased region" description="Basic and acidic residues" evidence="3">
    <location>
        <begin position="555"/>
        <end position="567"/>
    </location>
</feature>
<keyword evidence="6" id="KW-1185">Reference proteome</keyword>
<feature type="compositionally biased region" description="Low complexity" evidence="3">
    <location>
        <begin position="1852"/>
        <end position="1868"/>
    </location>
</feature>
<dbReference type="SMART" id="SM00325">
    <property type="entry name" value="RhoGEF"/>
    <property type="match status" value="1"/>
</dbReference>
<feature type="compositionally biased region" description="Polar residues" evidence="3">
    <location>
        <begin position="932"/>
        <end position="941"/>
    </location>
</feature>
<evidence type="ECO:0000256" key="3">
    <source>
        <dbReference type="SAM" id="MobiDB-lite"/>
    </source>
</evidence>
<dbReference type="OMA" id="DICTESK"/>
<sequence>MRIAGQKMYMPPNKGVTQPSSAISSSFSNGKCNGENRMNGAGKNLNKRIAVRQGSLSSGDEWSDEMEQQSLIMNKNKHVPMSRDRNLQQFPDKANKDLIINSSSNGDRRNPKTGQNNNNKAQQQQQQQQNHQQRRGGNQIGTRTSLDNGIYNNHHQESNDCQSNININNDSMIVNSDKTVRSNHSLLFTNTSTSNYDNQCQTQRDCDDEENYQVEFEEFAFEDSVKSSDSTMESKQAKAHLTKSGDDLASKYVNGMGGRYDNMTSKEKQRTFIKNGQNANKRSPTCVSTQVTTEVSHATLESNYSNTNKPNNHPSKFSALRRRKSRNGSNNPGKLLREVIYEEEMEHDHITPKEVSTSNVPSISATSKSNKNYAVKIVVPGTVTEYVKPILKNRERIYDAPMNGGSNENNKDHYASTNYGANDGIYFDSSVSTTSTLKKKVQFDQDRVIVCGGDSGPDSDDCGIDEGQDYYDHNQEKSVEDEGGDYDNEETTSCPNNNDETSGVCNQRNGEIPNQKQHQSNKESGSVGLKSNLSRKSALSDSHDNSSQNQSSAEIRQKTKSTFEQEVARKAASFARSRKLAEEVEANKLHNNNPTADTTAVVVSNNEECFDQVNNLGSQALDEDQSRFTSTNNPAFSSSSTSLTNRKSSLKSNWKSPVINLSTASQGTTTTTIPDPTQQILPKSRDITIAKERIFVKNSKAASHGVASQIMKAKRIPPGGKLSPANDAPYQPEKIINPNSLLFNDTTRIRLNQSRPSLNETFQLNLSTNGNTSGTLTSGSSSSTGGRGIRLKQSSSFRTLGSSPLRPREPPPPPPPTASATLNTKQTINTKSSSTSSKRLQMNISSSISGQLDKLLTKSSSTNQIYGSNLSLNGNRLHLSKSLISLPMDLQTTSNQASRVIKNQNTHGQKANASPISNHNNSNKGSGFEANGTKTSTRASLKSNVDCKKIDGNSNSGRSKSLTDRCEALDKMLGNNTAGTNTALNNSASSANKNANNSRSNLLHNKSEEIVQTNLSQGKRGNLKSSSSVANAAKPKSALAKSSEIAKSMNGHRSSSSQAADCQNDEHNIEIVTKENAVSEIRIYSVGTSAIVIPTGNGMAANNEPPTGRDSQLGGKGEVSKQEMHYAATDICSQQRNNANSAQFLRQPPPPLPPISQDARISTQPTRPQSTSVVLIVDSSKQNNGLGNGSKVTEQSSPLTYSQPIDSLSRNNMPSNYPPLPLQRESHSALPTSNPYDSNPNADDEPMYDDVIHHQQHHNSTADKPNSNHNLNSNNNGSLGRKFLMASLSSMNPIRKQVQDNSAEKHVPVITTGHVVSSTLPCMACPPSLPPPNLPSKNLSEFTNRPVIIKEDEGGQPRGSFGEMTNDQSLDEEVDNLYNDISEGATSRGAKSLQSFASSMKGALLNAIKNMDFDRRSVISSGNASNHSGGSQNHNNVKYDCNDAGEGESCNLDNFIYDDTLSLRSENSDTKSSIHKSFGSSHFKSSFDSFSLKSSNTSHFPPPPSSIRSNSSTIKQLSNLEEQDETDTDPLYDDVISYSLVKSKNGVVIDTSHSSDSGAESEDAIPPPLPAQGPPKISTELPLLTFPLLLNRSNNSTLNSTNNNSSSLNAEKISGDILSPSSQQKSYQSLITGAGSVKADVDAVIRTRSLLSELNEKLSQLNSLAEETTASSIGSNAGDKNRLEFSTYSPTKNNVSSSSSSGVEEDYNSEKNYSFSNSSDGASGSSSSAEENYKLAQVTKLVAENITMARGKFLDSMKTNSLQSNLNSPANLKNAMLSSNGTSRPVSRDSGSSPSASGPPMDEPIYEEIGDINRSHSPIYADAFDAKRIFDGGASKNEILSFLESIRDRLTSDSNSSNGSQSSSVSSKKGQDSNYLVEENLSSSIVIGEICHLPTHAEEDSEEIVTQNKLVLRKICPDCYCNDVPVDDKDEEERITIEDDKISQSLCPSCNRKRSERKEIITEIYETEMKYGRDLQIILEEFYKPIQIAGLLNKEQLDQIFLNTGELSEISSQLTMLLKAEITSAIVERKDEDLASVNIGKIFLDIGEKMMMAFQTYCTRQTIVQRVTRYPLLLSRLLKATPLDHFSRDDLQSAHEKIEYHLEHMNKATREVSSVKLWRRISIINGNSTPLPRRSNNDLEGASVSIKKMSIDVLDWTSLTDITCVIDNQLGVFQFNGKPLRGIYACLLVRGKDMEALSCKMDNEMFFPPAEDIVKEVKLVLVRVKNTRFCLLREPLCLANCVVSQGENEFQDFVEINEITSKNTYHLQGIDKQATSAWLKYLQCYSLCVGQWRRRRGALANIMMNGMLKNL</sequence>
<feature type="region of interest" description="Disordered" evidence="3">
    <location>
        <begin position="88"/>
        <end position="159"/>
    </location>
</feature>
<name>A0A226F5U1_FOLCA</name>
<dbReference type="InterPro" id="IPR000219">
    <property type="entry name" value="DH_dom"/>
</dbReference>
<dbReference type="PANTHER" id="PTHR46006:SF5">
    <property type="entry name" value="DH DOMAIN-CONTAINING PROTEIN"/>
    <property type="match status" value="1"/>
</dbReference>
<dbReference type="PANTHER" id="PTHR46006">
    <property type="entry name" value="RHO GUANINE NUCLEOTIDE EXCHANGE FACTOR AT 64C, ISOFORM A"/>
    <property type="match status" value="1"/>
</dbReference>
<feature type="compositionally biased region" description="Low complexity" evidence="3">
    <location>
        <begin position="975"/>
        <end position="1003"/>
    </location>
</feature>
<feature type="region of interest" description="Disordered" evidence="3">
    <location>
        <begin position="477"/>
        <end position="567"/>
    </location>
</feature>
<dbReference type="Pfam" id="PF00621">
    <property type="entry name" value="RhoGEF"/>
    <property type="match status" value="2"/>
</dbReference>
<dbReference type="Gene3D" id="1.20.900.10">
    <property type="entry name" value="Dbl homology (DH) domain"/>
    <property type="match status" value="2"/>
</dbReference>
<feature type="compositionally biased region" description="Polar residues" evidence="3">
    <location>
        <begin position="1764"/>
        <end position="1782"/>
    </location>
</feature>
<keyword evidence="2" id="KW-0963">Cytoplasm</keyword>
<feature type="compositionally biased region" description="Polar residues" evidence="3">
    <location>
        <begin position="1684"/>
        <end position="1695"/>
    </location>
</feature>
<feature type="compositionally biased region" description="Low complexity" evidence="3">
    <location>
        <begin position="764"/>
        <end position="784"/>
    </location>
</feature>
<dbReference type="PROSITE" id="PS50010">
    <property type="entry name" value="DH_2"/>
    <property type="match status" value="2"/>
</dbReference>
<feature type="region of interest" description="Disordered" evidence="3">
    <location>
        <begin position="623"/>
        <end position="647"/>
    </location>
</feature>
<feature type="compositionally biased region" description="Polar residues" evidence="3">
    <location>
        <begin position="491"/>
        <end position="539"/>
    </location>
</feature>
<reference evidence="5 6" key="1">
    <citation type="submission" date="2015-12" db="EMBL/GenBank/DDBJ databases">
        <title>The genome of Folsomia candida.</title>
        <authorList>
            <person name="Faddeeva A."/>
            <person name="Derks M.F."/>
            <person name="Anvar Y."/>
            <person name="Smit S."/>
            <person name="Van Straalen N."/>
            <person name="Roelofs D."/>
        </authorList>
    </citation>
    <scope>NUCLEOTIDE SEQUENCE [LARGE SCALE GENOMIC DNA]</scope>
    <source>
        <strain evidence="5 6">VU population</strain>
        <tissue evidence="5">Whole body</tissue>
    </source>
</reference>
<feature type="compositionally biased region" description="Low complexity" evidence="3">
    <location>
        <begin position="1267"/>
        <end position="1280"/>
    </location>
</feature>
<feature type="compositionally biased region" description="Polar residues" evidence="3">
    <location>
        <begin position="1010"/>
        <end position="1029"/>
    </location>
</feature>
<evidence type="ECO:0000259" key="4">
    <source>
        <dbReference type="PROSITE" id="PS50010"/>
    </source>
</evidence>
<feature type="compositionally biased region" description="Low complexity" evidence="3">
    <location>
        <begin position="1714"/>
        <end position="1727"/>
    </location>
</feature>
<feature type="compositionally biased region" description="Polar residues" evidence="3">
    <location>
        <begin position="15"/>
        <end position="26"/>
    </location>
</feature>
<dbReference type="EMBL" id="LNIX01000001">
    <property type="protein sequence ID" value="OXA64804.1"/>
    <property type="molecule type" value="Genomic_DNA"/>
</dbReference>
<feature type="domain" description="DH" evidence="4">
    <location>
        <begin position="1956"/>
        <end position="2061"/>
    </location>
</feature>
<feature type="region of interest" description="Disordered" evidence="3">
    <location>
        <begin position="1664"/>
        <end position="1727"/>
    </location>
</feature>
<feature type="region of interest" description="Disordered" evidence="3">
    <location>
        <begin position="975"/>
        <end position="1063"/>
    </location>
</feature>
<dbReference type="GO" id="GO:0005085">
    <property type="term" value="F:guanyl-nucleotide exchange factor activity"/>
    <property type="evidence" value="ECO:0007669"/>
    <property type="project" value="InterPro"/>
</dbReference>
<evidence type="ECO:0000313" key="5">
    <source>
        <dbReference type="EMBL" id="OXA64804.1"/>
    </source>
</evidence>
<comment type="caution">
    <text evidence="5">The sequence shown here is derived from an EMBL/GenBank/DDBJ whole genome shotgun (WGS) entry which is preliminary data.</text>
</comment>
<evidence type="ECO:0000256" key="2">
    <source>
        <dbReference type="ARBA" id="ARBA00022490"/>
    </source>
</evidence>
<feature type="region of interest" description="Disordered" evidence="3">
    <location>
        <begin position="1142"/>
        <end position="1280"/>
    </location>
</feature>
<dbReference type="STRING" id="158441.A0A226F5U1"/>
<feature type="region of interest" description="Disordered" evidence="3">
    <location>
        <begin position="764"/>
        <end position="840"/>
    </location>
</feature>
<dbReference type="SUPFAM" id="SSF48065">
    <property type="entry name" value="DBL homology domain (DH-domain)"/>
    <property type="match status" value="1"/>
</dbReference>
<feature type="compositionally biased region" description="Polar residues" evidence="3">
    <location>
        <begin position="904"/>
        <end position="925"/>
    </location>
</feature>
<evidence type="ECO:0000256" key="1">
    <source>
        <dbReference type="ARBA" id="ARBA00004496"/>
    </source>
</evidence>
<feature type="domain" description="DH" evidence="4">
    <location>
        <begin position="2064"/>
        <end position="2108"/>
    </location>
</feature>
<accession>A0A226F5U1</accession>
<dbReference type="OrthoDB" id="2015333at2759"/>
<feature type="compositionally biased region" description="Polar residues" evidence="3">
    <location>
        <begin position="1159"/>
        <end position="1215"/>
    </location>
</feature>
<feature type="compositionally biased region" description="Polar residues" evidence="3">
    <location>
        <begin position="1051"/>
        <end position="1061"/>
    </location>
</feature>
<feature type="region of interest" description="Disordered" evidence="3">
    <location>
        <begin position="300"/>
        <end position="333"/>
    </location>
</feature>
<organism evidence="5 6">
    <name type="scientific">Folsomia candida</name>
    <name type="common">Springtail</name>
    <dbReference type="NCBI Taxonomy" id="158441"/>
    <lineage>
        <taxon>Eukaryota</taxon>
        <taxon>Metazoa</taxon>
        <taxon>Ecdysozoa</taxon>
        <taxon>Arthropoda</taxon>
        <taxon>Hexapoda</taxon>
        <taxon>Collembola</taxon>
        <taxon>Entomobryomorpha</taxon>
        <taxon>Isotomoidea</taxon>
        <taxon>Isotomidae</taxon>
        <taxon>Proisotominae</taxon>
        <taxon>Folsomia</taxon>
    </lineage>
</organism>
<feature type="region of interest" description="Disordered" evidence="3">
    <location>
        <begin position="1097"/>
        <end position="1119"/>
    </location>
</feature>
<evidence type="ECO:0000313" key="6">
    <source>
        <dbReference type="Proteomes" id="UP000198287"/>
    </source>
</evidence>
<protein>
    <submittedName>
        <fullName evidence="5">RhoGEF domain-containing protein gxcJ</fullName>
    </submittedName>
</protein>
<feature type="region of interest" description="Disordered" evidence="3">
    <location>
        <begin position="1"/>
        <end position="26"/>
    </location>
</feature>
<feature type="compositionally biased region" description="Low complexity" evidence="3">
    <location>
        <begin position="1030"/>
        <end position="1043"/>
    </location>
</feature>
<dbReference type="Proteomes" id="UP000198287">
    <property type="component" value="Unassembled WGS sequence"/>
</dbReference>
<feature type="region of interest" description="Disordered" evidence="3">
    <location>
        <begin position="1550"/>
        <end position="1572"/>
    </location>
</feature>
<dbReference type="GO" id="GO:0005737">
    <property type="term" value="C:cytoplasm"/>
    <property type="evidence" value="ECO:0007669"/>
    <property type="project" value="UniProtKB-SubCell"/>
</dbReference>
<feature type="compositionally biased region" description="Polar residues" evidence="3">
    <location>
        <begin position="792"/>
        <end position="802"/>
    </location>
</feature>
<comment type="subcellular location">
    <subcellularLocation>
        <location evidence="1">Cytoplasm</location>
    </subcellularLocation>
</comment>
<proteinExistence type="predicted"/>
<feature type="compositionally biased region" description="Low complexity" evidence="3">
    <location>
        <begin position="114"/>
        <end position="137"/>
    </location>
</feature>
<feature type="compositionally biased region" description="Low complexity" evidence="3">
    <location>
        <begin position="628"/>
        <end position="647"/>
    </location>
</feature>
<dbReference type="GO" id="GO:0035025">
    <property type="term" value="P:positive regulation of Rho protein signal transduction"/>
    <property type="evidence" value="ECO:0007669"/>
    <property type="project" value="TreeGrafter"/>
</dbReference>
<feature type="compositionally biased region" description="Polar residues" evidence="3">
    <location>
        <begin position="818"/>
        <end position="829"/>
    </location>
</feature>
<feature type="compositionally biased region" description="Low complexity" evidence="3">
    <location>
        <begin position="1783"/>
        <end position="1800"/>
    </location>
</feature>
<dbReference type="InterPro" id="IPR051480">
    <property type="entry name" value="Endocytic_GEF_Adapter"/>
</dbReference>
<feature type="region of interest" description="Disordered" evidence="3">
    <location>
        <begin position="904"/>
        <end position="941"/>
    </location>
</feature>
<feature type="region of interest" description="Disordered" evidence="3">
    <location>
        <begin position="1850"/>
        <end position="1873"/>
    </location>
</feature>
<gene>
    <name evidence="5" type="ORF">Fcan01_01851</name>
</gene>
<feature type="compositionally biased region" description="Polar residues" evidence="3">
    <location>
        <begin position="1664"/>
        <end position="1675"/>
    </location>
</feature>
<feature type="compositionally biased region" description="Polar residues" evidence="3">
    <location>
        <begin position="140"/>
        <end position="159"/>
    </location>
</feature>
<feature type="compositionally biased region" description="Polar residues" evidence="3">
    <location>
        <begin position="300"/>
        <end position="315"/>
    </location>
</feature>
<dbReference type="InterPro" id="IPR035899">
    <property type="entry name" value="DBL_dom_sf"/>
</dbReference>
<feature type="compositionally biased region" description="Polar residues" evidence="3">
    <location>
        <begin position="1229"/>
        <end position="1241"/>
    </location>
</feature>
<feature type="compositionally biased region" description="Acidic residues" evidence="3">
    <location>
        <begin position="481"/>
        <end position="490"/>
    </location>
</feature>
<feature type="region of interest" description="Disordered" evidence="3">
    <location>
        <begin position="1764"/>
        <end position="1806"/>
    </location>
</feature>